<feature type="domain" description="Histidine kinase" evidence="15">
    <location>
        <begin position="222"/>
        <end position="437"/>
    </location>
</feature>
<gene>
    <name evidence="17" type="primary">baeS</name>
    <name evidence="17" type="ORF">DTL3_0800</name>
</gene>
<keyword evidence="8" id="KW-0547">Nucleotide-binding</keyword>
<accession>A0A0C7P2B6</accession>
<feature type="domain" description="HAMP" evidence="16">
    <location>
        <begin position="162"/>
        <end position="214"/>
    </location>
</feature>
<dbReference type="InterPro" id="IPR050398">
    <property type="entry name" value="HssS/ArlS-like"/>
</dbReference>
<evidence type="ECO:0000256" key="14">
    <source>
        <dbReference type="SAM" id="Phobius"/>
    </source>
</evidence>
<dbReference type="SUPFAM" id="SSF55874">
    <property type="entry name" value="ATPase domain of HSP90 chaperone/DNA topoisomerase II/histidine kinase"/>
    <property type="match status" value="1"/>
</dbReference>
<evidence type="ECO:0000259" key="15">
    <source>
        <dbReference type="PROSITE" id="PS50109"/>
    </source>
</evidence>
<dbReference type="SUPFAM" id="SSF47384">
    <property type="entry name" value="Homodimeric domain of signal transducing histidine kinase"/>
    <property type="match status" value="1"/>
</dbReference>
<dbReference type="Proteomes" id="UP000032809">
    <property type="component" value="Chromosome I"/>
</dbReference>
<evidence type="ECO:0000256" key="6">
    <source>
        <dbReference type="ARBA" id="ARBA00022679"/>
    </source>
</evidence>
<dbReference type="InterPro" id="IPR004358">
    <property type="entry name" value="Sig_transdc_His_kin-like_C"/>
</dbReference>
<dbReference type="InterPro" id="IPR003660">
    <property type="entry name" value="HAMP_dom"/>
</dbReference>
<dbReference type="GO" id="GO:0005886">
    <property type="term" value="C:plasma membrane"/>
    <property type="evidence" value="ECO:0007669"/>
    <property type="project" value="UniProtKB-SubCell"/>
</dbReference>
<dbReference type="SMART" id="SM00387">
    <property type="entry name" value="HATPase_c"/>
    <property type="match status" value="1"/>
</dbReference>
<dbReference type="PROSITE" id="PS50885">
    <property type="entry name" value="HAMP"/>
    <property type="match status" value="1"/>
</dbReference>
<keyword evidence="18" id="KW-1185">Reference proteome</keyword>
<dbReference type="Gene3D" id="3.30.565.10">
    <property type="entry name" value="Histidine kinase-like ATPase, C-terminal domain"/>
    <property type="match status" value="1"/>
</dbReference>
<dbReference type="CDD" id="cd00082">
    <property type="entry name" value="HisKA"/>
    <property type="match status" value="1"/>
</dbReference>
<evidence type="ECO:0000256" key="5">
    <source>
        <dbReference type="ARBA" id="ARBA00022553"/>
    </source>
</evidence>
<keyword evidence="12" id="KW-0902">Two-component regulatory system</keyword>
<dbReference type="SUPFAM" id="SSF158472">
    <property type="entry name" value="HAMP domain-like"/>
    <property type="match status" value="1"/>
</dbReference>
<evidence type="ECO:0000256" key="3">
    <source>
        <dbReference type="ARBA" id="ARBA00012438"/>
    </source>
</evidence>
<comment type="catalytic activity">
    <reaction evidence="1">
        <text>ATP + protein L-histidine = ADP + protein N-phospho-L-histidine.</text>
        <dbReference type="EC" id="2.7.13.3"/>
    </reaction>
</comment>
<keyword evidence="13 14" id="KW-0472">Membrane</keyword>
<evidence type="ECO:0000256" key="8">
    <source>
        <dbReference type="ARBA" id="ARBA00022741"/>
    </source>
</evidence>
<evidence type="ECO:0000256" key="10">
    <source>
        <dbReference type="ARBA" id="ARBA00022840"/>
    </source>
</evidence>
<keyword evidence="7 14" id="KW-0812">Transmembrane</keyword>
<dbReference type="KEGG" id="dtn:DTL3_0800"/>
<dbReference type="CDD" id="cd00075">
    <property type="entry name" value="HATPase"/>
    <property type="match status" value="1"/>
</dbReference>
<dbReference type="EMBL" id="LN824141">
    <property type="protein sequence ID" value="CEP78109.1"/>
    <property type="molecule type" value="Genomic_DNA"/>
</dbReference>
<name>A0A0C7P2B6_DEFTU</name>
<dbReference type="PANTHER" id="PTHR45528">
    <property type="entry name" value="SENSOR HISTIDINE KINASE CPXA"/>
    <property type="match status" value="1"/>
</dbReference>
<evidence type="ECO:0000256" key="2">
    <source>
        <dbReference type="ARBA" id="ARBA00004651"/>
    </source>
</evidence>
<dbReference type="SMART" id="SM00304">
    <property type="entry name" value="HAMP"/>
    <property type="match status" value="1"/>
</dbReference>
<keyword evidence="4" id="KW-1003">Cell membrane</keyword>
<dbReference type="InterPro" id="IPR036890">
    <property type="entry name" value="HATPase_C_sf"/>
</dbReference>
<dbReference type="Gene3D" id="1.10.287.130">
    <property type="match status" value="1"/>
</dbReference>
<dbReference type="STRING" id="1006576.DTL3_0800"/>
<dbReference type="FunFam" id="1.10.287.130:FF:000001">
    <property type="entry name" value="Two-component sensor histidine kinase"/>
    <property type="match status" value="1"/>
</dbReference>
<evidence type="ECO:0000256" key="7">
    <source>
        <dbReference type="ARBA" id="ARBA00022692"/>
    </source>
</evidence>
<evidence type="ECO:0000313" key="17">
    <source>
        <dbReference type="EMBL" id="CEP78109.1"/>
    </source>
</evidence>
<dbReference type="CDD" id="cd06225">
    <property type="entry name" value="HAMP"/>
    <property type="match status" value="1"/>
</dbReference>
<dbReference type="HOGENOM" id="CLU_000445_89_6_0"/>
<keyword evidence="9 17" id="KW-0418">Kinase</keyword>
<evidence type="ECO:0000256" key="12">
    <source>
        <dbReference type="ARBA" id="ARBA00023012"/>
    </source>
</evidence>
<dbReference type="Gene3D" id="6.10.340.10">
    <property type="match status" value="1"/>
</dbReference>
<dbReference type="GO" id="GO:0000155">
    <property type="term" value="F:phosphorelay sensor kinase activity"/>
    <property type="evidence" value="ECO:0007669"/>
    <property type="project" value="InterPro"/>
</dbReference>
<dbReference type="InterPro" id="IPR003661">
    <property type="entry name" value="HisK_dim/P_dom"/>
</dbReference>
<dbReference type="GO" id="GO:0005524">
    <property type="term" value="F:ATP binding"/>
    <property type="evidence" value="ECO:0007669"/>
    <property type="project" value="UniProtKB-KW"/>
</dbReference>
<keyword evidence="6 17" id="KW-0808">Transferase</keyword>
<proteinExistence type="predicted"/>
<dbReference type="Pfam" id="PF00672">
    <property type="entry name" value="HAMP"/>
    <property type="match status" value="1"/>
</dbReference>
<dbReference type="Pfam" id="PF00512">
    <property type="entry name" value="HisKA"/>
    <property type="match status" value="1"/>
</dbReference>
<evidence type="ECO:0000313" key="18">
    <source>
        <dbReference type="Proteomes" id="UP000032809"/>
    </source>
</evidence>
<dbReference type="Pfam" id="PF02518">
    <property type="entry name" value="HATPase_c"/>
    <property type="match status" value="1"/>
</dbReference>
<dbReference type="PROSITE" id="PS50109">
    <property type="entry name" value="HIS_KIN"/>
    <property type="match status" value="1"/>
</dbReference>
<dbReference type="EC" id="2.7.13.3" evidence="3"/>
<dbReference type="SMART" id="SM00388">
    <property type="entry name" value="HisKA"/>
    <property type="match status" value="1"/>
</dbReference>
<protein>
    <recommendedName>
        <fullName evidence="3">histidine kinase</fullName>
        <ecNumber evidence="3">2.7.13.3</ecNumber>
    </recommendedName>
</protein>
<sequence length="438" mass="50377">MSILLLVFGLSSYYALRYSLYENTDNVLVSRMNEIQINLQSSENIEQINQLKSMPNEMIFIYSYDGKLMRFYGFFVDIPNFSQIKDRVSKGESFYISTTTDYNWNARFYVSSTTVNETPFIIIIGRFIDEILTVLSRLKKILIFTGIFVLLLAGIGGFILADRSFKPVSKIIDTAQRIEETNLNERIEVQSEDELGRLASTLNQMISRLERAFEQQKQFTADVSHDLRTPLSIIQAETSLTLKRDRTTEEYKKSLQLIQNEVLYMSSIIDKLLFLARSDSKSQYYNFTSLDLKDLLEELIQKMKPLFQQKHLELDYELQENLCIRGDKEKLKEAILNILDNALKYTKSGKVSVSLYSKNKKAVVSISDTGPGIPENDLPLIFDRFYRVDKARSNSEQSTGLGLAIVKEIIEVHNGQIEVKSKEGEGTTFYIILPIIFD</sequence>
<dbReference type="InterPro" id="IPR036097">
    <property type="entry name" value="HisK_dim/P_sf"/>
</dbReference>
<keyword evidence="11 14" id="KW-1133">Transmembrane helix</keyword>
<evidence type="ECO:0000256" key="4">
    <source>
        <dbReference type="ARBA" id="ARBA00022475"/>
    </source>
</evidence>
<dbReference type="InterPro" id="IPR003594">
    <property type="entry name" value="HATPase_dom"/>
</dbReference>
<organism evidence="17 18">
    <name type="scientific">Defluviitoga tunisiensis</name>
    <dbReference type="NCBI Taxonomy" id="1006576"/>
    <lineage>
        <taxon>Bacteria</taxon>
        <taxon>Thermotogati</taxon>
        <taxon>Thermotogota</taxon>
        <taxon>Thermotogae</taxon>
        <taxon>Petrotogales</taxon>
        <taxon>Petrotogaceae</taxon>
        <taxon>Defluviitoga</taxon>
    </lineage>
</organism>
<feature type="transmembrane region" description="Helical" evidence="14">
    <location>
        <begin position="141"/>
        <end position="161"/>
    </location>
</feature>
<comment type="subcellular location">
    <subcellularLocation>
        <location evidence="2">Cell membrane</location>
        <topology evidence="2">Multi-pass membrane protein</topology>
    </subcellularLocation>
</comment>
<dbReference type="PRINTS" id="PR00344">
    <property type="entry name" value="BCTRLSENSOR"/>
</dbReference>
<evidence type="ECO:0000256" key="13">
    <source>
        <dbReference type="ARBA" id="ARBA00023136"/>
    </source>
</evidence>
<evidence type="ECO:0000256" key="1">
    <source>
        <dbReference type="ARBA" id="ARBA00000085"/>
    </source>
</evidence>
<dbReference type="FunFam" id="3.30.565.10:FF:000006">
    <property type="entry name" value="Sensor histidine kinase WalK"/>
    <property type="match status" value="1"/>
</dbReference>
<dbReference type="AlphaFoldDB" id="A0A0C7P2B6"/>
<evidence type="ECO:0000259" key="16">
    <source>
        <dbReference type="PROSITE" id="PS50885"/>
    </source>
</evidence>
<evidence type="ECO:0000256" key="9">
    <source>
        <dbReference type="ARBA" id="ARBA00022777"/>
    </source>
</evidence>
<dbReference type="InterPro" id="IPR005467">
    <property type="entry name" value="His_kinase_dom"/>
</dbReference>
<dbReference type="OrthoDB" id="9796330at2"/>
<evidence type="ECO:0000256" key="11">
    <source>
        <dbReference type="ARBA" id="ARBA00022989"/>
    </source>
</evidence>
<keyword evidence="5" id="KW-0597">Phosphoprotein</keyword>
<reference evidence="18" key="1">
    <citation type="submission" date="2014-11" db="EMBL/GenBank/DDBJ databases">
        <authorList>
            <person name="Wibberg D."/>
        </authorList>
    </citation>
    <scope>NUCLEOTIDE SEQUENCE [LARGE SCALE GENOMIC DNA]</scope>
    <source>
        <strain evidence="18">L3</strain>
    </source>
</reference>
<dbReference type="PANTHER" id="PTHR45528:SF1">
    <property type="entry name" value="SENSOR HISTIDINE KINASE CPXA"/>
    <property type="match status" value="1"/>
</dbReference>
<keyword evidence="10" id="KW-0067">ATP-binding</keyword>